<name>A0A318SS88_9DEIO</name>
<evidence type="ECO:0000313" key="2">
    <source>
        <dbReference type="Proteomes" id="UP000248326"/>
    </source>
</evidence>
<comment type="caution">
    <text evidence="1">The sequence shown here is derived from an EMBL/GenBank/DDBJ whole genome shotgun (WGS) entry which is preliminary data.</text>
</comment>
<proteinExistence type="predicted"/>
<sequence length="79" mass="9179">MTYEMDSEPLPNAFRSNWIGAVLRRAPSWKAERSRVPVAPRGRPRLVLHRSGRVKFQPSVRVRAAHLPYALRKDFFSYA</sequence>
<evidence type="ECO:0000313" key="1">
    <source>
        <dbReference type="EMBL" id="PYE55887.1"/>
    </source>
</evidence>
<keyword evidence="2" id="KW-1185">Reference proteome</keyword>
<dbReference type="EMBL" id="QJSX01000002">
    <property type="protein sequence ID" value="PYE55887.1"/>
    <property type="molecule type" value="Genomic_DNA"/>
</dbReference>
<dbReference type="AlphaFoldDB" id="A0A318SS88"/>
<gene>
    <name evidence="1" type="ORF">DES52_102253</name>
</gene>
<dbReference type="Proteomes" id="UP000248326">
    <property type="component" value="Unassembled WGS sequence"/>
</dbReference>
<accession>A0A318SS88</accession>
<protein>
    <submittedName>
        <fullName evidence="1">Uncharacterized protein</fullName>
    </submittedName>
</protein>
<reference evidence="1 2" key="1">
    <citation type="submission" date="2018-06" db="EMBL/GenBank/DDBJ databases">
        <title>Genomic Encyclopedia of Type Strains, Phase IV (KMG-IV): sequencing the most valuable type-strain genomes for metagenomic binning, comparative biology and taxonomic classification.</title>
        <authorList>
            <person name="Goeker M."/>
        </authorList>
    </citation>
    <scope>NUCLEOTIDE SEQUENCE [LARGE SCALE GENOMIC DNA]</scope>
    <source>
        <strain evidence="1 2">DSM 18048</strain>
    </source>
</reference>
<organism evidence="1 2">
    <name type="scientific">Deinococcus yavapaiensis KR-236</name>
    <dbReference type="NCBI Taxonomy" id="694435"/>
    <lineage>
        <taxon>Bacteria</taxon>
        <taxon>Thermotogati</taxon>
        <taxon>Deinococcota</taxon>
        <taxon>Deinococci</taxon>
        <taxon>Deinococcales</taxon>
        <taxon>Deinococcaceae</taxon>
        <taxon>Deinococcus</taxon>
    </lineage>
</organism>